<dbReference type="Proteomes" id="UP000069443">
    <property type="component" value="Unassembled WGS sequence"/>
</dbReference>
<comment type="caution">
    <text evidence="7">The sequence shown here is derived from an EMBL/GenBank/DDBJ whole genome shotgun (WGS) entry which is preliminary data.</text>
</comment>
<keyword evidence="3 6" id="KW-0812">Transmembrane</keyword>
<feature type="transmembrane region" description="Helical" evidence="6">
    <location>
        <begin position="325"/>
        <end position="348"/>
    </location>
</feature>
<feature type="transmembrane region" description="Helical" evidence="6">
    <location>
        <begin position="107"/>
        <end position="130"/>
    </location>
</feature>
<organism evidence="7 8">
    <name type="scientific">Mycolicibacterium canariasense</name>
    <name type="common">Mycobacterium canariasense</name>
    <dbReference type="NCBI Taxonomy" id="228230"/>
    <lineage>
        <taxon>Bacteria</taxon>
        <taxon>Bacillati</taxon>
        <taxon>Actinomycetota</taxon>
        <taxon>Actinomycetes</taxon>
        <taxon>Mycobacteriales</taxon>
        <taxon>Mycobacteriaceae</taxon>
        <taxon>Mycolicibacterium</taxon>
    </lineage>
</organism>
<feature type="transmembrane region" description="Helical" evidence="6">
    <location>
        <begin position="449"/>
        <end position="469"/>
    </location>
</feature>
<evidence type="ECO:0000256" key="6">
    <source>
        <dbReference type="SAM" id="Phobius"/>
    </source>
</evidence>
<dbReference type="InterPro" id="IPR050833">
    <property type="entry name" value="Poly_Biosynth_Transport"/>
</dbReference>
<reference evidence="8" key="2">
    <citation type="submission" date="2016-02" db="EMBL/GenBank/DDBJ databases">
        <title>Draft genome sequence of five rapidly growing Mycobacterium species.</title>
        <authorList>
            <person name="Katahira K."/>
            <person name="Gotou Y."/>
            <person name="Iida K."/>
            <person name="Ogura Y."/>
            <person name="Hayashi T."/>
        </authorList>
    </citation>
    <scope>NUCLEOTIDE SEQUENCE [LARGE SCALE GENOMIC DNA]</scope>
    <source>
        <strain evidence="8">JCM15298</strain>
    </source>
</reference>
<evidence type="ECO:0000256" key="2">
    <source>
        <dbReference type="ARBA" id="ARBA00022475"/>
    </source>
</evidence>
<keyword evidence="2" id="KW-1003">Cell membrane</keyword>
<evidence type="ECO:0000313" key="7">
    <source>
        <dbReference type="EMBL" id="GAS93424.1"/>
    </source>
</evidence>
<comment type="subcellular location">
    <subcellularLocation>
        <location evidence="1">Cell membrane</location>
        <topology evidence="1">Multi-pass membrane protein</topology>
    </subcellularLocation>
</comment>
<dbReference type="GO" id="GO:0005886">
    <property type="term" value="C:plasma membrane"/>
    <property type="evidence" value="ECO:0007669"/>
    <property type="project" value="UniProtKB-SubCell"/>
</dbReference>
<sequence>MKASGPRPIPAGRQAPVAEVDSDTRRNVVVFYLNFVVLAVVGLVVNPLLLGALGPVMFGIWKSLQRYLDFATVADGRASQALKWIVASRAALGDEERRRDIGAAITVWLRWLAATVTVSIGVTAALPFLIKGIPSHVMTMVYWAAALLALNTVLAGFLSIPDAVLAGINQGYKSMLVTTFVFVISNGALLAAAVSDWPLWSLAVIVLLAGVANAALTLLVAKRSVTWWGVSRPTASDLRRVFGYSAWTLGSVVVDKLLLASELIVISVAVGAVTVAQYTFTTYVTQFVLALALVTASGFTPILGSLLGASEFAAAAERARSARHLVIGVTVLGSAAVLAFNGVFVTVWAGADQYLGTTVNALLAVCGMQQALIRMDGQVLDVTMRIGPKVVIGLISSIGGIIAGIIGYSLTHDLRASLIAVILLRLIGNIAYPALVARSIPGSSVPVRTLVLACILLGGSLAIGAAAQGGGATSLTGFAVLWAVLAVGTAWCGLLPRSTVRALLAHK</sequence>
<evidence type="ECO:0000256" key="4">
    <source>
        <dbReference type="ARBA" id="ARBA00022989"/>
    </source>
</evidence>
<dbReference type="EMBL" id="BCSY01000011">
    <property type="protein sequence ID" value="GAS93424.1"/>
    <property type="molecule type" value="Genomic_DNA"/>
</dbReference>
<feature type="transmembrane region" description="Helical" evidence="6">
    <location>
        <begin position="354"/>
        <end position="374"/>
    </location>
</feature>
<evidence type="ECO:0000313" key="8">
    <source>
        <dbReference type="Proteomes" id="UP000069443"/>
    </source>
</evidence>
<protein>
    <submittedName>
        <fullName evidence="7">MscS Mechanosensitive ion channel</fullName>
    </submittedName>
</protein>
<feature type="transmembrane region" description="Helical" evidence="6">
    <location>
        <begin position="175"/>
        <end position="194"/>
    </location>
</feature>
<dbReference type="AlphaFoldDB" id="A0A117I8M5"/>
<dbReference type="PANTHER" id="PTHR30250:SF26">
    <property type="entry name" value="PSMA PROTEIN"/>
    <property type="match status" value="1"/>
</dbReference>
<reference evidence="8" key="1">
    <citation type="journal article" date="2016" name="Genome Announc.">
        <title>Draft Genome Sequences of Five Rapidly Growing Mycobacterium Species, M. thermoresistibile, M. fortuitum subsp. acetamidolyticum, M. canariasense, M. brisbanense, and M. novocastrense.</title>
        <authorList>
            <person name="Katahira K."/>
            <person name="Ogura Y."/>
            <person name="Gotoh Y."/>
            <person name="Hayashi T."/>
        </authorList>
    </citation>
    <scope>NUCLEOTIDE SEQUENCE [LARGE SCALE GENOMIC DNA]</scope>
    <source>
        <strain evidence="8">JCM15298</strain>
    </source>
</reference>
<feature type="transmembrane region" description="Helical" evidence="6">
    <location>
        <begin position="257"/>
        <end position="280"/>
    </location>
</feature>
<feature type="transmembrane region" description="Helical" evidence="6">
    <location>
        <begin position="475"/>
        <end position="495"/>
    </location>
</feature>
<keyword evidence="5 6" id="KW-0472">Membrane</keyword>
<gene>
    <name evidence="7" type="ORF">RMCC_0390</name>
</gene>
<evidence type="ECO:0000256" key="3">
    <source>
        <dbReference type="ARBA" id="ARBA00022692"/>
    </source>
</evidence>
<feature type="transmembrane region" description="Helical" evidence="6">
    <location>
        <begin position="142"/>
        <end position="168"/>
    </location>
</feature>
<feature type="transmembrane region" description="Helical" evidence="6">
    <location>
        <begin position="416"/>
        <end position="437"/>
    </location>
</feature>
<dbReference type="PANTHER" id="PTHR30250">
    <property type="entry name" value="PST FAMILY PREDICTED COLANIC ACID TRANSPORTER"/>
    <property type="match status" value="1"/>
</dbReference>
<proteinExistence type="predicted"/>
<evidence type="ECO:0000256" key="5">
    <source>
        <dbReference type="ARBA" id="ARBA00023136"/>
    </source>
</evidence>
<feature type="transmembrane region" description="Helical" evidence="6">
    <location>
        <begin position="286"/>
        <end position="313"/>
    </location>
</feature>
<accession>A0A117I8M5</accession>
<evidence type="ECO:0000256" key="1">
    <source>
        <dbReference type="ARBA" id="ARBA00004651"/>
    </source>
</evidence>
<keyword evidence="4 6" id="KW-1133">Transmembrane helix</keyword>
<feature type="transmembrane region" description="Helical" evidence="6">
    <location>
        <begin position="200"/>
        <end position="221"/>
    </location>
</feature>
<dbReference type="STRING" id="228230.RMCC_0390"/>
<feature type="transmembrane region" description="Helical" evidence="6">
    <location>
        <begin position="31"/>
        <end position="58"/>
    </location>
</feature>
<feature type="transmembrane region" description="Helical" evidence="6">
    <location>
        <begin position="386"/>
        <end position="410"/>
    </location>
</feature>
<keyword evidence="8" id="KW-1185">Reference proteome</keyword>
<name>A0A117I8M5_MYCCR</name>